<evidence type="ECO:0000256" key="7">
    <source>
        <dbReference type="ARBA" id="ARBA00023186"/>
    </source>
</evidence>
<dbReference type="RefSeq" id="WP_017467388.1">
    <property type="nucleotide sequence ID" value="NZ_BMEW01000018.1"/>
</dbReference>
<dbReference type="PROSITE" id="PS01036">
    <property type="entry name" value="HSP70_3"/>
    <property type="match status" value="1"/>
</dbReference>
<dbReference type="Pfam" id="PF00012">
    <property type="entry name" value="HSP70"/>
    <property type="match status" value="1"/>
</dbReference>
<dbReference type="InterPro" id="IPR043129">
    <property type="entry name" value="ATPase_NBD"/>
</dbReference>
<evidence type="ECO:0000256" key="2">
    <source>
        <dbReference type="ARBA" id="ARBA00014415"/>
    </source>
</evidence>
<keyword evidence="13" id="KW-1185">Reference proteome</keyword>
<dbReference type="Gene3D" id="1.20.1270.10">
    <property type="match status" value="1"/>
</dbReference>
<dbReference type="Gene3D" id="2.60.34.10">
    <property type="entry name" value="Substrate Binding Domain Of DNAk, Chain A, domain 1"/>
    <property type="match status" value="1"/>
</dbReference>
<comment type="similarity">
    <text evidence="1 8 9">Belongs to the heat shock protein 70 family.</text>
</comment>
<dbReference type="GO" id="GO:0051082">
    <property type="term" value="F:unfolded protein binding"/>
    <property type="evidence" value="ECO:0007669"/>
    <property type="project" value="InterPro"/>
</dbReference>
<evidence type="ECO:0000256" key="5">
    <source>
        <dbReference type="ARBA" id="ARBA00022840"/>
    </source>
</evidence>
<dbReference type="PROSITE" id="PS00297">
    <property type="entry name" value="HSP70_1"/>
    <property type="match status" value="1"/>
</dbReference>
<accession>A0A1U7D2U0</accession>
<feature type="coiled-coil region" evidence="10">
    <location>
        <begin position="511"/>
        <end position="551"/>
    </location>
</feature>
<dbReference type="PANTHER" id="PTHR19375">
    <property type="entry name" value="HEAT SHOCK PROTEIN 70KDA"/>
    <property type="match status" value="1"/>
</dbReference>
<dbReference type="KEGG" id="tpro:Ga0080559_TMP1665"/>
<dbReference type="GO" id="GO:0140662">
    <property type="term" value="F:ATP-dependent protein folding chaperone"/>
    <property type="evidence" value="ECO:0007669"/>
    <property type="project" value="InterPro"/>
</dbReference>
<evidence type="ECO:0000256" key="8">
    <source>
        <dbReference type="HAMAP-Rule" id="MF_00332"/>
    </source>
</evidence>
<dbReference type="HAMAP" id="MF_00332">
    <property type="entry name" value="DnaK"/>
    <property type="match status" value="1"/>
</dbReference>
<protein>
    <recommendedName>
        <fullName evidence="2 8">Chaperone protein DnaK</fullName>
    </recommendedName>
    <alternativeName>
        <fullName evidence="8">HSP70</fullName>
    </alternativeName>
    <alternativeName>
        <fullName evidence="8">Heat shock 70 kDa protein</fullName>
    </alternativeName>
    <alternativeName>
        <fullName evidence="8">Heat shock protein 70</fullName>
    </alternativeName>
</protein>
<keyword evidence="7 8" id="KW-0143">Chaperone</keyword>
<gene>
    <name evidence="8" type="primary">dnaK</name>
    <name evidence="12" type="ORF">Ga0080559_TMP1665</name>
</gene>
<dbReference type="EMBL" id="CP014796">
    <property type="protein sequence ID" value="APX22461.1"/>
    <property type="molecule type" value="Genomic_DNA"/>
</dbReference>
<keyword evidence="3 8" id="KW-0597">Phosphoprotein</keyword>
<dbReference type="NCBIfam" id="TIGR02350">
    <property type="entry name" value="prok_dnaK"/>
    <property type="match status" value="1"/>
</dbReference>
<evidence type="ECO:0000313" key="13">
    <source>
        <dbReference type="Proteomes" id="UP000186559"/>
    </source>
</evidence>
<dbReference type="NCBIfam" id="NF003520">
    <property type="entry name" value="PRK05183.1"/>
    <property type="match status" value="1"/>
</dbReference>
<comment type="function">
    <text evidence="8">Acts as a chaperone.</text>
</comment>
<name>A0A1U7D2U0_9RHOB</name>
<dbReference type="InterPro" id="IPR029047">
    <property type="entry name" value="HSP70_peptide-bd_sf"/>
</dbReference>
<dbReference type="SUPFAM" id="SSF100920">
    <property type="entry name" value="Heat shock protein 70kD (HSP70), peptide-binding domain"/>
    <property type="match status" value="1"/>
</dbReference>
<feature type="modified residue" description="Phosphothreonine; by autocatalysis" evidence="8">
    <location>
        <position position="197"/>
    </location>
</feature>
<dbReference type="InterPro" id="IPR012725">
    <property type="entry name" value="Chaperone_DnaK"/>
</dbReference>
<dbReference type="NCBIfam" id="NF001413">
    <property type="entry name" value="PRK00290.1"/>
    <property type="match status" value="1"/>
</dbReference>
<dbReference type="CDD" id="cd11733">
    <property type="entry name" value="ASKHA_NBD_HSP70_HSPA9"/>
    <property type="match status" value="1"/>
</dbReference>
<organism evidence="12 13">
    <name type="scientific">Salipiger profundus</name>
    <dbReference type="NCBI Taxonomy" id="1229727"/>
    <lineage>
        <taxon>Bacteria</taxon>
        <taxon>Pseudomonadati</taxon>
        <taxon>Pseudomonadota</taxon>
        <taxon>Alphaproteobacteria</taxon>
        <taxon>Rhodobacterales</taxon>
        <taxon>Roseobacteraceae</taxon>
        <taxon>Salipiger</taxon>
    </lineage>
</organism>
<keyword evidence="4 8" id="KW-0547">Nucleotide-binding</keyword>
<dbReference type="SUPFAM" id="SSF53067">
    <property type="entry name" value="Actin-like ATPase domain"/>
    <property type="match status" value="2"/>
</dbReference>
<dbReference type="InterPro" id="IPR013126">
    <property type="entry name" value="Hsp_70_fam"/>
</dbReference>
<dbReference type="PROSITE" id="PS00329">
    <property type="entry name" value="HSP70_2"/>
    <property type="match status" value="1"/>
</dbReference>
<comment type="induction">
    <text evidence="8">By stress conditions e.g. heat shock.</text>
</comment>
<dbReference type="AlphaFoldDB" id="A0A1U7D2U0"/>
<dbReference type="InterPro" id="IPR029048">
    <property type="entry name" value="HSP70_C_sf"/>
</dbReference>
<keyword evidence="6 8" id="KW-0346">Stress response</keyword>
<keyword evidence="5 8" id="KW-0067">ATP-binding</keyword>
<dbReference type="InterPro" id="IPR018181">
    <property type="entry name" value="Heat_shock_70_CS"/>
</dbReference>
<dbReference type="GO" id="GO:0005524">
    <property type="term" value="F:ATP binding"/>
    <property type="evidence" value="ECO:0007669"/>
    <property type="project" value="UniProtKB-UniRule"/>
</dbReference>
<evidence type="ECO:0000256" key="6">
    <source>
        <dbReference type="ARBA" id="ARBA00023016"/>
    </source>
</evidence>
<proteinExistence type="evidence at transcript level"/>
<dbReference type="Proteomes" id="UP000186559">
    <property type="component" value="Chromosome"/>
</dbReference>
<evidence type="ECO:0000256" key="11">
    <source>
        <dbReference type="SAM" id="MobiDB-lite"/>
    </source>
</evidence>
<dbReference type="Gene3D" id="3.90.640.10">
    <property type="entry name" value="Actin, Chain A, domain 4"/>
    <property type="match status" value="1"/>
</dbReference>
<evidence type="ECO:0000313" key="12">
    <source>
        <dbReference type="EMBL" id="APX22461.1"/>
    </source>
</evidence>
<feature type="region of interest" description="Disordered" evidence="11">
    <location>
        <begin position="603"/>
        <end position="642"/>
    </location>
</feature>
<reference evidence="12 13" key="1">
    <citation type="submission" date="2016-03" db="EMBL/GenBank/DDBJ databases">
        <title>Deep-sea bacteria in the southern Pacific.</title>
        <authorList>
            <person name="Tang K."/>
        </authorList>
    </citation>
    <scope>NUCLEOTIDE SEQUENCE [LARGE SCALE GENOMIC DNA]</scope>
    <source>
        <strain evidence="12 13">JLT2016</strain>
    </source>
</reference>
<evidence type="ECO:0000256" key="4">
    <source>
        <dbReference type="ARBA" id="ARBA00022741"/>
    </source>
</evidence>
<dbReference type="FunFam" id="3.90.640.10:FF:000003">
    <property type="entry name" value="Molecular chaperone DnaK"/>
    <property type="match status" value="1"/>
</dbReference>
<keyword evidence="10" id="KW-0175">Coiled coil</keyword>
<dbReference type="STRING" id="1229727.Ga0080559_TMP1665"/>
<dbReference type="FunFam" id="2.60.34.10:FF:000014">
    <property type="entry name" value="Chaperone protein DnaK HSP70"/>
    <property type="match status" value="1"/>
</dbReference>
<dbReference type="Gene3D" id="3.30.420.40">
    <property type="match status" value="2"/>
</dbReference>
<dbReference type="SUPFAM" id="SSF100934">
    <property type="entry name" value="Heat shock protein 70kD (HSP70), C-terminal subdomain"/>
    <property type="match status" value="1"/>
</dbReference>
<dbReference type="PRINTS" id="PR00301">
    <property type="entry name" value="HEATSHOCK70"/>
</dbReference>
<evidence type="ECO:0000256" key="10">
    <source>
        <dbReference type="SAM" id="Coils"/>
    </source>
</evidence>
<evidence type="ECO:0000256" key="3">
    <source>
        <dbReference type="ARBA" id="ARBA00022553"/>
    </source>
</evidence>
<feature type="coiled-coil region" evidence="10">
    <location>
        <begin position="246"/>
        <end position="273"/>
    </location>
</feature>
<feature type="compositionally biased region" description="Acidic residues" evidence="11">
    <location>
        <begin position="623"/>
        <end position="636"/>
    </location>
</feature>
<dbReference type="OrthoDB" id="9766019at2"/>
<evidence type="ECO:0000256" key="9">
    <source>
        <dbReference type="RuleBase" id="RU003322"/>
    </source>
</evidence>
<dbReference type="FunFam" id="3.30.420.40:FF:000004">
    <property type="entry name" value="Molecular chaperone DnaK"/>
    <property type="match status" value="1"/>
</dbReference>
<dbReference type="FunFam" id="1.20.1270.10:FF:000001">
    <property type="entry name" value="Molecular chaperone DnaK"/>
    <property type="match status" value="1"/>
</dbReference>
<evidence type="ECO:0000256" key="1">
    <source>
        <dbReference type="ARBA" id="ARBA00007381"/>
    </source>
</evidence>
<sequence>MGKVIGIDLGTTNSCVAIMDGSQARVIENAEGARTTPSIVAFAEEERLVGQPAKRQAVTNPENTIFAVKRLIGRRTTDAEVTKDQKIVPYKIIDGGNGDAWVEARGDKYSPSQISAFILGKMKETAESYLGEEVTQAVITVPAYFNDAQRQATKDAGKIAGLEVLRIINEPTAAALAYGLDKKDSKTIAVYDLGGGTFDVTILEIDDGLFEVKSTNGDTFLGGEDFDMRIVNYLADEFKKEHGIDLTQDKMALQRLKEAAEKAKIELSSATQTEINQPFISMGSNGQPLHMVMKLTRAKLESLVNDLIKNSIKPCQAALKDAGISKDEIDEVVLVGGQTRMPKVFEEVTKFFGKEPHKGVNPDEVVAMGAAIQAGVLQGDVKDVVLLDVTPLSLGIETLGGVFTRLIDRNTTIPTKKSQIFSTAEDNQSAVTIRVFQGEREMASDNKLLGQFNLEDIPPAPRGMPQIEVTFDIDANGIVSVSAKDKGTNKEQKITIQASGGLSDDDIEKMVKEAEENSEKDKERRELVEARNQAESLIHSTEKSMEEHSDKVDPSTIEAIELALSALKEDLEKDDVSAEKIKAGIQNVTEAAMKLGEAIYKSQADAGEGADEPEAADNSGNSGDDDIVDADFEDLGDDNKRS</sequence>